<evidence type="ECO:0000313" key="2">
    <source>
        <dbReference type="EMBL" id="GBM64729.1"/>
    </source>
</evidence>
<dbReference type="GO" id="GO:0004190">
    <property type="term" value="F:aspartic-type endopeptidase activity"/>
    <property type="evidence" value="ECO:0007669"/>
    <property type="project" value="InterPro"/>
</dbReference>
<organism evidence="2 3">
    <name type="scientific">Araneus ventricosus</name>
    <name type="common">Orbweaver spider</name>
    <name type="synonym">Epeira ventricosa</name>
    <dbReference type="NCBI Taxonomy" id="182803"/>
    <lineage>
        <taxon>Eukaryota</taxon>
        <taxon>Metazoa</taxon>
        <taxon>Ecdysozoa</taxon>
        <taxon>Arthropoda</taxon>
        <taxon>Chelicerata</taxon>
        <taxon>Arachnida</taxon>
        <taxon>Araneae</taxon>
        <taxon>Araneomorphae</taxon>
        <taxon>Entelegynae</taxon>
        <taxon>Araneoidea</taxon>
        <taxon>Araneidae</taxon>
        <taxon>Araneus</taxon>
    </lineage>
</organism>
<dbReference type="Proteomes" id="UP000499080">
    <property type="component" value="Unassembled WGS sequence"/>
</dbReference>
<sequence>MRRQGEFYSSMQDAEKVQLCASTIHPSIYRSALLISARPDQDSHRERECRQHKPSRIGDVQASVTGFSEANAVSLPPTDSVAELRNQMQQLREEVQRLALSRREMPYPKKLRSRSASRTRTPVERHKPRNCWHHWRFGDRASICVTPCNFSGKLKQSSVMTAKGDFQKVDRLFLADHKSGLRFLVDSGASVSCVPAKIYHGRRSSNFMLSAANSTRIPYLRRSLLQLNYLRPATTSTLTPLQMTIVFLHFSPLLRDTPCLPSDSSVSSAQILLQLIKVWYPVTLLPLPQRSIVLCTCLPADSSPSTTVPRIQTCLSHGNCIRLIVISTSEIHLPHVCHASKHASWGACSPNELRFPSTIRPSIQIY</sequence>
<keyword evidence="3" id="KW-1185">Reference proteome</keyword>
<evidence type="ECO:0008006" key="4">
    <source>
        <dbReference type="Google" id="ProtNLM"/>
    </source>
</evidence>
<protein>
    <recommendedName>
        <fullName evidence="4">Peptidase A2 domain-containing protein</fullName>
    </recommendedName>
</protein>
<evidence type="ECO:0000313" key="1">
    <source>
        <dbReference type="EMBL" id="GBM64664.1"/>
    </source>
</evidence>
<comment type="caution">
    <text evidence="2">The sequence shown here is derived from an EMBL/GenBank/DDBJ whole genome shotgun (WGS) entry which is preliminary data.</text>
</comment>
<evidence type="ECO:0000313" key="3">
    <source>
        <dbReference type="Proteomes" id="UP000499080"/>
    </source>
</evidence>
<proteinExistence type="predicted"/>
<dbReference type="EMBL" id="BGPR01102940">
    <property type="protein sequence ID" value="GBM64664.1"/>
    <property type="molecule type" value="Genomic_DNA"/>
</dbReference>
<reference evidence="2 3" key="1">
    <citation type="journal article" date="2019" name="Sci. Rep.">
        <title>Orb-weaving spider Araneus ventricosus genome elucidates the spidroin gene catalogue.</title>
        <authorList>
            <person name="Kono N."/>
            <person name="Nakamura H."/>
            <person name="Ohtoshi R."/>
            <person name="Moran D.A.P."/>
            <person name="Shinohara A."/>
            <person name="Yoshida Y."/>
            <person name="Fujiwara M."/>
            <person name="Mori M."/>
            <person name="Tomita M."/>
            <person name="Arakawa K."/>
        </authorList>
    </citation>
    <scope>NUCLEOTIDE SEQUENCE [LARGE SCALE GENOMIC DNA]</scope>
</reference>
<dbReference type="InterPro" id="IPR001969">
    <property type="entry name" value="Aspartic_peptidase_AS"/>
</dbReference>
<dbReference type="EMBL" id="BGPR01102958">
    <property type="protein sequence ID" value="GBM64729.1"/>
    <property type="molecule type" value="Genomic_DNA"/>
</dbReference>
<accession>A0A4Y2HHI2</accession>
<dbReference type="AlphaFoldDB" id="A0A4Y2HHI2"/>
<name>A0A4Y2HHI2_ARAVE</name>
<gene>
    <name evidence="2" type="ORF">AVEN_205368_1</name>
    <name evidence="1" type="ORF">AVEN_265592_1</name>
</gene>
<dbReference type="GO" id="GO:0006508">
    <property type="term" value="P:proteolysis"/>
    <property type="evidence" value="ECO:0007669"/>
    <property type="project" value="InterPro"/>
</dbReference>
<dbReference type="PROSITE" id="PS00141">
    <property type="entry name" value="ASP_PROTEASE"/>
    <property type="match status" value="1"/>
</dbReference>